<proteinExistence type="predicted"/>
<accession>A0ACB9SZC7</accession>
<dbReference type="Proteomes" id="UP001056778">
    <property type="component" value="Chromosome 6"/>
</dbReference>
<gene>
    <name evidence="1" type="ORF">MML48_6g00000740</name>
</gene>
<organism evidence="1 2">
    <name type="scientific">Holotrichia oblita</name>
    <name type="common">Chafer beetle</name>
    <dbReference type="NCBI Taxonomy" id="644536"/>
    <lineage>
        <taxon>Eukaryota</taxon>
        <taxon>Metazoa</taxon>
        <taxon>Ecdysozoa</taxon>
        <taxon>Arthropoda</taxon>
        <taxon>Hexapoda</taxon>
        <taxon>Insecta</taxon>
        <taxon>Pterygota</taxon>
        <taxon>Neoptera</taxon>
        <taxon>Endopterygota</taxon>
        <taxon>Coleoptera</taxon>
        <taxon>Polyphaga</taxon>
        <taxon>Scarabaeiformia</taxon>
        <taxon>Scarabaeidae</taxon>
        <taxon>Melolonthinae</taxon>
        <taxon>Holotrichia</taxon>
    </lineage>
</organism>
<dbReference type="EMBL" id="CM043020">
    <property type="protein sequence ID" value="KAI4459872.1"/>
    <property type="molecule type" value="Genomic_DNA"/>
</dbReference>
<evidence type="ECO:0000313" key="1">
    <source>
        <dbReference type="EMBL" id="KAI4459872.1"/>
    </source>
</evidence>
<comment type="caution">
    <text evidence="1">The sequence shown here is derived from an EMBL/GenBank/DDBJ whole genome shotgun (WGS) entry which is preliminary data.</text>
</comment>
<name>A0ACB9SZC7_HOLOL</name>
<sequence length="505" mass="55518">MAKCIEKTPENFENAVTKTGFGKFNLYVLLIGGGCVMAVIMETMGMMFIIPAAVCDLDLDLTSKGLLASISFLGVVSSSHIWGFLADTRGRRDVLLTSMMLGFLTSVLSSLAPNAWSFILIRYFNGFFIGGASAVVYAYVGEFHNNLNRPKIVSWIATFVALGNVMLPALSWIILPLDFKIDLHLGYEFRSWRLLVISIGSPSLLFSIGLYFLPESPKCLLSLGKFDEALQALKKMYACNTGNEIESFPVSTIIWDEERKVDEYTKSGILKSVVKQTAPLFKFPYLTKTFMVCLLQFGTFASSSGLFMWYPEILNNIEQYSSDITICEALGNHNQSNKDEIRLESINCADSIDNAVYESSLIIGGTLALLYMVIGSIITIVGGKNLLVLFFIVTSACGIAAQLIQGHLLIKILMGIFLMASSCVGIINTVVVELYPTHLRGMALAISLMAGRFGAVAGSYITGQLIYKLCDFTFYIFGLDHLILIITTILLPTSPLVNKLIEPMT</sequence>
<reference evidence="1" key="1">
    <citation type="submission" date="2022-04" db="EMBL/GenBank/DDBJ databases">
        <title>Chromosome-scale genome assembly of Holotrichia oblita Faldermann.</title>
        <authorList>
            <person name="Rongchong L."/>
        </authorList>
    </citation>
    <scope>NUCLEOTIDE SEQUENCE</scope>
    <source>
        <strain evidence="1">81SQS9</strain>
    </source>
</reference>
<evidence type="ECO:0000313" key="2">
    <source>
        <dbReference type="Proteomes" id="UP001056778"/>
    </source>
</evidence>
<keyword evidence="2" id="KW-1185">Reference proteome</keyword>
<protein>
    <submittedName>
        <fullName evidence="1">Solute carrier family 22 member</fullName>
    </submittedName>
</protein>